<evidence type="ECO:0000259" key="2">
    <source>
        <dbReference type="Pfam" id="PF14530"/>
    </source>
</evidence>
<dbReference type="Gene3D" id="1.20.1260.10">
    <property type="match status" value="1"/>
</dbReference>
<reference evidence="3 4" key="1">
    <citation type="submission" date="2017-11" db="EMBL/GenBank/DDBJ databases">
        <title>Genomic Encyclopedia of Archaeal and Bacterial Type Strains, Phase II (KMG-II): From Individual Species to Whole Genera.</title>
        <authorList>
            <person name="Goeker M."/>
        </authorList>
    </citation>
    <scope>NUCLEOTIDE SEQUENCE [LARGE SCALE GENOMIC DNA]</scope>
    <source>
        <strain evidence="3 4">DSM 22413</strain>
    </source>
</reference>
<evidence type="ECO:0000313" key="4">
    <source>
        <dbReference type="Proteomes" id="UP000231586"/>
    </source>
</evidence>
<dbReference type="InterPro" id="IPR029447">
    <property type="entry name" value="DUF4439"/>
</dbReference>
<gene>
    <name evidence="3" type="ORF">CLV34_0245</name>
</gene>
<organism evidence="3 4">
    <name type="scientific">Luteimicrobium subarcticum</name>
    <dbReference type="NCBI Taxonomy" id="620910"/>
    <lineage>
        <taxon>Bacteria</taxon>
        <taxon>Bacillati</taxon>
        <taxon>Actinomycetota</taxon>
        <taxon>Actinomycetes</taxon>
        <taxon>Micrococcales</taxon>
        <taxon>Luteimicrobium</taxon>
    </lineage>
</organism>
<dbReference type="OrthoDB" id="5147836at2"/>
<dbReference type="SUPFAM" id="SSF47240">
    <property type="entry name" value="Ferritin-like"/>
    <property type="match status" value="1"/>
</dbReference>
<dbReference type="RefSeq" id="WP_157803649.1">
    <property type="nucleotide sequence ID" value="NZ_PGTZ01000006.1"/>
</dbReference>
<sequence>MHDQTTMHDLTTMRDRATAPAGRRPHPGVTSSGAMRHLHQARAATPTAPVCRPGCDDPTPRRPRAVRALLVALALTALAGSVTGCDVHLAQDGPGPLALTVDEQVRAATVADLAAVRDLAHEARTASSAPPARSVRTQLAQVETRATQQIAALGGPYDGPPPTVAPAPATGASSPATAAAASTPTDPPAATRPADVVARLAANEEAARGRLVQPGDPGLARLVAQVATSQDLGARALARAAHLRVPASAARLPARVPSTFAASTSDGLAVLVASEDGAGYVLEVEAARARGAARDALVSRAALHRARGQQLADAAGLAGTDDDPRTTAYAIPSGTARAVERRLEQGLAARYAQALDTAAPRDRTALADLLTDAARAAVDAGGPVTAFPGGTPPAATTPATTGPTTSPGTD</sequence>
<feature type="compositionally biased region" description="Low complexity" evidence="1">
    <location>
        <begin position="166"/>
        <end position="191"/>
    </location>
</feature>
<feature type="region of interest" description="Disordered" evidence="1">
    <location>
        <begin position="1"/>
        <end position="34"/>
    </location>
</feature>
<dbReference type="InterPro" id="IPR012347">
    <property type="entry name" value="Ferritin-like"/>
</dbReference>
<evidence type="ECO:0000313" key="3">
    <source>
        <dbReference type="EMBL" id="PJI94409.1"/>
    </source>
</evidence>
<keyword evidence="4" id="KW-1185">Reference proteome</keyword>
<dbReference type="AlphaFoldDB" id="A0A2M8WU40"/>
<dbReference type="Proteomes" id="UP000231586">
    <property type="component" value="Unassembled WGS sequence"/>
</dbReference>
<name>A0A2M8WU40_9MICO</name>
<feature type="domain" description="DUF4439" evidence="2">
    <location>
        <begin position="270"/>
        <end position="390"/>
    </location>
</feature>
<evidence type="ECO:0000256" key="1">
    <source>
        <dbReference type="SAM" id="MobiDB-lite"/>
    </source>
</evidence>
<accession>A0A2M8WU40</accession>
<feature type="compositionally biased region" description="Low complexity" evidence="1">
    <location>
        <begin position="125"/>
        <end position="137"/>
    </location>
</feature>
<protein>
    <submittedName>
        <fullName evidence="3">Uncharacterized protein DUF4439</fullName>
    </submittedName>
</protein>
<proteinExistence type="predicted"/>
<feature type="region of interest" description="Disordered" evidence="1">
    <location>
        <begin position="381"/>
        <end position="410"/>
    </location>
</feature>
<feature type="region of interest" description="Disordered" evidence="1">
    <location>
        <begin position="122"/>
        <end position="141"/>
    </location>
</feature>
<feature type="compositionally biased region" description="Basic and acidic residues" evidence="1">
    <location>
        <begin position="1"/>
        <end position="17"/>
    </location>
</feature>
<comment type="caution">
    <text evidence="3">The sequence shown here is derived from an EMBL/GenBank/DDBJ whole genome shotgun (WGS) entry which is preliminary data.</text>
</comment>
<dbReference type="EMBL" id="PGTZ01000006">
    <property type="protein sequence ID" value="PJI94409.1"/>
    <property type="molecule type" value="Genomic_DNA"/>
</dbReference>
<feature type="region of interest" description="Disordered" evidence="1">
    <location>
        <begin position="152"/>
        <end position="191"/>
    </location>
</feature>
<dbReference type="Pfam" id="PF14530">
    <property type="entry name" value="DUF4439"/>
    <property type="match status" value="1"/>
</dbReference>
<dbReference type="InterPro" id="IPR009078">
    <property type="entry name" value="Ferritin-like_SF"/>
</dbReference>